<keyword evidence="1" id="KW-1133">Transmembrane helix</keyword>
<name>A0AA51UNR0_9EURY</name>
<dbReference type="GeneID" id="84231373"/>
<evidence type="ECO:0000313" key="3">
    <source>
        <dbReference type="EMBL" id="WMW25445.1"/>
    </source>
</evidence>
<dbReference type="InterPro" id="IPR017474">
    <property type="entry name" value="PEF_CTERM_C"/>
</dbReference>
<dbReference type="RefSeq" id="WP_309311248.1">
    <property type="nucleotide sequence ID" value="NZ_CP133592.1"/>
</dbReference>
<evidence type="ECO:0000256" key="1">
    <source>
        <dbReference type="SAM" id="Phobius"/>
    </source>
</evidence>
<protein>
    <submittedName>
        <fullName evidence="3">PEF-CTERM sorting domain-containing protein</fullName>
    </submittedName>
</protein>
<dbReference type="AlphaFoldDB" id="A0AA51UNR0"/>
<feature type="transmembrane region" description="Helical" evidence="1">
    <location>
        <begin position="147"/>
        <end position="164"/>
    </location>
</feature>
<keyword evidence="4" id="KW-1185">Reference proteome</keyword>
<keyword evidence="1" id="KW-0472">Membrane</keyword>
<keyword evidence="1" id="KW-0812">Transmembrane</keyword>
<evidence type="ECO:0000259" key="2">
    <source>
        <dbReference type="Pfam" id="PF26596"/>
    </source>
</evidence>
<feature type="domain" description="PEF-CTERM protein sorting" evidence="2">
    <location>
        <begin position="144"/>
        <end position="168"/>
    </location>
</feature>
<dbReference type="Proteomes" id="UP001182908">
    <property type="component" value="Chromosome"/>
</dbReference>
<accession>A0AA51UNR0</accession>
<dbReference type="Pfam" id="PF26596">
    <property type="entry name" value="PEF-CTERM_ARCH"/>
    <property type="match status" value="1"/>
</dbReference>
<proteinExistence type="predicted"/>
<sequence length="170" mass="18431">MKKLLVILAVFALFIGTAAANPYNGAIYTEDGSAEAPNNIIIQPGETQTYSYYGVSFTAPNLVLEYHATVYPLNAAAQASDMTVTFAHPNMEPGLNDPYMDYAVFTVHLDENANPNGEWRIVISAGDASSASSDWGSASRDFEVPEFPTIALPVAAILGLAFFMQRRKEE</sequence>
<gene>
    <name evidence="3" type="ORF">RE474_01610</name>
</gene>
<organism evidence="3 4">
    <name type="scientific">Methanolobus sediminis</name>
    <dbReference type="NCBI Taxonomy" id="3072978"/>
    <lineage>
        <taxon>Archaea</taxon>
        <taxon>Methanobacteriati</taxon>
        <taxon>Methanobacteriota</taxon>
        <taxon>Stenosarchaea group</taxon>
        <taxon>Methanomicrobia</taxon>
        <taxon>Methanosarcinales</taxon>
        <taxon>Methanosarcinaceae</taxon>
        <taxon>Methanolobus</taxon>
    </lineage>
</organism>
<dbReference type="NCBIfam" id="TIGR03024">
    <property type="entry name" value="arch_PEF_CTERM"/>
    <property type="match status" value="1"/>
</dbReference>
<dbReference type="EMBL" id="CP133592">
    <property type="protein sequence ID" value="WMW25445.1"/>
    <property type="molecule type" value="Genomic_DNA"/>
</dbReference>
<evidence type="ECO:0000313" key="4">
    <source>
        <dbReference type="Proteomes" id="UP001182908"/>
    </source>
</evidence>
<dbReference type="KEGG" id="mseb:RE474_01610"/>
<reference evidence="3 4" key="1">
    <citation type="submission" date="2023-08" db="EMBL/GenBank/DDBJ databases">
        <title>Methanolobus mangrovi sp. nov. and Methanolobus sediminis sp. nov, two novel methylotrophic methanogens isolated from mangrove sediments in China.</title>
        <authorList>
            <person name="Zhou J."/>
        </authorList>
    </citation>
    <scope>NUCLEOTIDE SEQUENCE [LARGE SCALE GENOMIC DNA]</scope>
    <source>
        <strain evidence="3 4">FTZ6</strain>
    </source>
</reference>